<evidence type="ECO:0000313" key="3">
    <source>
        <dbReference type="Proteomes" id="UP000324091"/>
    </source>
</evidence>
<accession>A0A5C6NJA6</accession>
<name>A0A5C6NJA6_9TELE</name>
<feature type="region of interest" description="Disordered" evidence="1">
    <location>
        <begin position="58"/>
        <end position="96"/>
    </location>
</feature>
<evidence type="ECO:0000256" key="1">
    <source>
        <dbReference type="SAM" id="MobiDB-lite"/>
    </source>
</evidence>
<reference evidence="2 3" key="1">
    <citation type="submission" date="2019-04" db="EMBL/GenBank/DDBJ databases">
        <title>Chromosome genome assembly for Takifugu flavidus.</title>
        <authorList>
            <person name="Xiao S."/>
        </authorList>
    </citation>
    <scope>NUCLEOTIDE SEQUENCE [LARGE SCALE GENOMIC DNA]</scope>
    <source>
        <strain evidence="2">HTHZ2018</strain>
        <tissue evidence="2">Muscle</tissue>
    </source>
</reference>
<feature type="compositionally biased region" description="Polar residues" evidence="1">
    <location>
        <begin position="62"/>
        <end position="80"/>
    </location>
</feature>
<dbReference type="Proteomes" id="UP000324091">
    <property type="component" value="Chromosome 21"/>
</dbReference>
<comment type="caution">
    <text evidence="2">The sequence shown here is derived from an EMBL/GenBank/DDBJ whole genome shotgun (WGS) entry which is preliminary data.</text>
</comment>
<sequence>MLVRVLFSCMSPNVWRRSSLISAVSLISSSLISAVSLISRVSPHRKAPTFKSFEERVGTLKTKMSPSPSATDPEEQNLSPATEALLTEPPQDPPMN</sequence>
<evidence type="ECO:0000313" key="2">
    <source>
        <dbReference type="EMBL" id="TWW65707.1"/>
    </source>
</evidence>
<gene>
    <name evidence="2" type="ORF">D4764_21G0006070</name>
</gene>
<keyword evidence="3" id="KW-1185">Reference proteome</keyword>
<proteinExistence type="predicted"/>
<dbReference type="AlphaFoldDB" id="A0A5C6NJA6"/>
<dbReference type="EMBL" id="RHFK02000014">
    <property type="protein sequence ID" value="TWW65707.1"/>
    <property type="molecule type" value="Genomic_DNA"/>
</dbReference>
<organism evidence="2 3">
    <name type="scientific">Takifugu flavidus</name>
    <name type="common">sansaifugu</name>
    <dbReference type="NCBI Taxonomy" id="433684"/>
    <lineage>
        <taxon>Eukaryota</taxon>
        <taxon>Metazoa</taxon>
        <taxon>Chordata</taxon>
        <taxon>Craniata</taxon>
        <taxon>Vertebrata</taxon>
        <taxon>Euteleostomi</taxon>
        <taxon>Actinopterygii</taxon>
        <taxon>Neopterygii</taxon>
        <taxon>Teleostei</taxon>
        <taxon>Neoteleostei</taxon>
        <taxon>Acanthomorphata</taxon>
        <taxon>Eupercaria</taxon>
        <taxon>Tetraodontiformes</taxon>
        <taxon>Tetradontoidea</taxon>
        <taxon>Tetraodontidae</taxon>
        <taxon>Takifugu</taxon>
    </lineage>
</organism>
<protein>
    <submittedName>
        <fullName evidence="2">Uncharacterized protein</fullName>
    </submittedName>
</protein>